<dbReference type="Proteomes" id="UP000054289">
    <property type="component" value="Unassembled WGS sequence"/>
</dbReference>
<proteinExistence type="predicted"/>
<dbReference type="EMBL" id="CH672048">
    <property type="protein sequence ID" value="KOB62165.1"/>
    <property type="molecule type" value="Genomic_DNA"/>
</dbReference>
<reference evidence="2" key="2">
    <citation type="submission" date="2006-03" db="EMBL/GenBank/DDBJ databases">
        <title>The genome sequence of the Plasmodium falciparum HB3.</title>
        <authorList>
            <consortium name="The Broad Institute Genome Sequencing Platform"/>
            <person name="Birren B."/>
            <person name="Lander E."/>
            <person name="Galagan J."/>
            <person name="Nusbaum C."/>
            <person name="Devon K."/>
            <person name="Henn M."/>
            <person name="Jaffe D."/>
            <person name="Butler J."/>
            <person name="Alvarez P."/>
            <person name="Gnerre S."/>
            <person name="Grabherr M."/>
            <person name="Kleber M."/>
            <person name="Mauceli E."/>
            <person name="Brockman W."/>
            <person name="MacCallum I.A."/>
            <person name="Rounsley S."/>
            <person name="Young S."/>
            <person name="LaButti K."/>
            <person name="Pushparaj V."/>
            <person name="DeCaprio D."/>
            <person name="Crawford M."/>
            <person name="Koehrsen M."/>
            <person name="Engels R."/>
            <person name="Montgomery P."/>
            <person name="Pearson M."/>
            <person name="Howarth C."/>
            <person name="Larson L."/>
            <person name="Luoma S."/>
            <person name="White J."/>
            <person name="Kodira C."/>
            <person name="Zeng Q."/>
            <person name="Oleary S."/>
            <person name="Yandava C."/>
            <person name="Alvarado L."/>
            <person name="Wirth D."/>
            <person name="Volkman S."/>
            <person name="Hartl D."/>
        </authorList>
    </citation>
    <scope>NUCLEOTIDE SEQUENCE [LARGE SCALE GENOMIC DNA]</scope>
</reference>
<dbReference type="KEGG" id="pfh:PFHG_03908"/>
<reference evidence="1 2" key="1">
    <citation type="submission" date="2006-03" db="EMBL/GenBank/DDBJ databases">
        <title>Annotation of Plasmodium falciparum HB3.</title>
        <authorList>
            <consortium name="The Broad Institute Genome Sequencing Platform"/>
            <person name="Volkman S.K."/>
            <person name="Neafsey D.E."/>
            <person name="Dash A.P."/>
            <person name="Chitnis C.E."/>
            <person name="Hartl D.L."/>
            <person name="Young S.K."/>
            <person name="Zeng Q."/>
            <person name="Koehrsen M."/>
            <person name="Alvarado L."/>
            <person name="Berlin A."/>
            <person name="Borenstein D."/>
            <person name="Chapman S.B."/>
            <person name="Chen Z."/>
            <person name="Engels R."/>
            <person name="Freedman E."/>
            <person name="Gellesch M."/>
            <person name="Goldberg J."/>
            <person name="Griggs A."/>
            <person name="Gujja S."/>
            <person name="Heilman E.R."/>
            <person name="Heiman D.I."/>
            <person name="Howarth C."/>
            <person name="Jen D."/>
            <person name="Larson L."/>
            <person name="Mehta T."/>
            <person name="Neiman D."/>
            <person name="Park D."/>
            <person name="Pearson M."/>
            <person name="Roberts A."/>
            <person name="Saif S."/>
            <person name="Shea T."/>
            <person name="Shenoy N."/>
            <person name="Sisk P."/>
            <person name="Stolte C."/>
            <person name="Sykes S."/>
            <person name="Walk T."/>
            <person name="White J."/>
            <person name="Yandava C."/>
            <person name="Haas B."/>
            <person name="Henn M.R."/>
            <person name="Nusbaum C."/>
            <person name="Birren B."/>
        </authorList>
    </citation>
    <scope>NUCLEOTIDE SEQUENCE [LARGE SCALE GENOMIC DNA]</scope>
    <source>
        <strain evidence="1">HB3</strain>
    </source>
</reference>
<evidence type="ECO:0000313" key="2">
    <source>
        <dbReference type="Proteomes" id="UP000054289"/>
    </source>
</evidence>
<sequence length="49" mass="6094">MEIQPRKILSRTATKRINRFYYPRESIKRQTKKITFETFIFNSLIIFLR</sequence>
<protein>
    <submittedName>
        <fullName evidence="1">Uncharacterized protein</fullName>
    </submittedName>
</protein>
<evidence type="ECO:0000313" key="1">
    <source>
        <dbReference type="EMBL" id="KOB62165.1"/>
    </source>
</evidence>
<organism evidence="1 2">
    <name type="scientific">Plasmodium falciparum (isolate HB3)</name>
    <dbReference type="NCBI Taxonomy" id="137071"/>
    <lineage>
        <taxon>Eukaryota</taxon>
        <taxon>Sar</taxon>
        <taxon>Alveolata</taxon>
        <taxon>Apicomplexa</taxon>
        <taxon>Aconoidasida</taxon>
        <taxon>Haemosporida</taxon>
        <taxon>Plasmodiidae</taxon>
        <taxon>Plasmodium</taxon>
        <taxon>Plasmodium (Laverania)</taxon>
    </lineage>
</organism>
<dbReference type="AlphaFoldDB" id="A0A0L7KGF3"/>
<name>A0A0L7KGF3_PLAFX</name>
<gene>
    <name evidence="1" type="ORF">PFHG_03908</name>
</gene>
<accession>A0A0L7KGF3</accession>